<reference evidence="1 2" key="1">
    <citation type="submission" date="2021-03" db="EMBL/GenBank/DDBJ databases">
        <authorList>
            <person name="D'Agostino P."/>
            <person name="Huntemann M."/>
            <person name="Clum A."/>
            <person name="Spunde A."/>
            <person name="Palaniappan K."/>
            <person name="Ritter S."/>
            <person name="Mikhailova N."/>
            <person name="Chen I.-M."/>
            <person name="Stamatis D."/>
            <person name="Reddy T."/>
            <person name="O'Malley R."/>
            <person name="Daum C."/>
            <person name="Shapiro N."/>
            <person name="Ivanova N."/>
            <person name="Kyrpides N."/>
            <person name="Woyke T."/>
        </authorList>
    </citation>
    <scope>NUCLEOTIDE SEQUENCE [LARGE SCALE GENOMIC DNA]</scope>
    <source>
        <strain evidence="1 2">WS4403</strain>
    </source>
</reference>
<proteinExistence type="predicted"/>
<dbReference type="SUPFAM" id="SSF143011">
    <property type="entry name" value="RelE-like"/>
    <property type="match status" value="1"/>
</dbReference>
<name>A0ABS4P700_9GAMM</name>
<organism evidence="1 2">
    <name type="scientific">Winslowiella toletana</name>
    <dbReference type="NCBI Taxonomy" id="92490"/>
    <lineage>
        <taxon>Bacteria</taxon>
        <taxon>Pseudomonadati</taxon>
        <taxon>Pseudomonadota</taxon>
        <taxon>Gammaproteobacteria</taxon>
        <taxon>Enterobacterales</taxon>
        <taxon>Erwiniaceae</taxon>
        <taxon>Winslowiella</taxon>
    </lineage>
</organism>
<accession>A0ABS4P700</accession>
<dbReference type="EMBL" id="JAGGMQ010000001">
    <property type="protein sequence ID" value="MBP2168419.1"/>
    <property type="molecule type" value="Genomic_DNA"/>
</dbReference>
<dbReference type="RefSeq" id="WP_017801386.1">
    <property type="nucleotide sequence ID" value="NZ_JAGGMQ010000001.1"/>
</dbReference>
<dbReference type="InterPro" id="IPR035093">
    <property type="entry name" value="RelE/ParE_toxin_dom_sf"/>
</dbReference>
<dbReference type="PANTHER" id="PTHR40266:SF2">
    <property type="entry name" value="TOXIN HIGB-1"/>
    <property type="match status" value="1"/>
</dbReference>
<dbReference type="Gene3D" id="3.30.2310.20">
    <property type="entry name" value="RelE-like"/>
    <property type="match status" value="1"/>
</dbReference>
<dbReference type="InterPro" id="IPR007711">
    <property type="entry name" value="HigB-1"/>
</dbReference>
<dbReference type="Proteomes" id="UP001195624">
    <property type="component" value="Unassembled WGS sequence"/>
</dbReference>
<evidence type="ECO:0000313" key="2">
    <source>
        <dbReference type="Proteomes" id="UP001195624"/>
    </source>
</evidence>
<keyword evidence="2" id="KW-1185">Reference proteome</keyword>
<dbReference type="Pfam" id="PF05015">
    <property type="entry name" value="HigB-like_toxin"/>
    <property type="match status" value="1"/>
</dbReference>
<evidence type="ECO:0000313" key="1">
    <source>
        <dbReference type="EMBL" id="MBP2168419.1"/>
    </source>
</evidence>
<sequence length="99" mass="11770">MISSFQDGDEGDLSQFYQRARRSARIPALIEKPLRRKLSLIAAASEERDLFNPRSNNYERLLGNLEGWSSIRVNIQWRLIFKWRDGYAFDIYLDSHTYR</sequence>
<comment type="caution">
    <text evidence="1">The sequence shown here is derived from an EMBL/GenBank/DDBJ whole genome shotgun (WGS) entry which is preliminary data.</text>
</comment>
<protein>
    <submittedName>
        <fullName evidence="1">Proteic killer suppression protein</fullName>
    </submittedName>
</protein>
<dbReference type="PANTHER" id="PTHR40266">
    <property type="entry name" value="TOXIN HIGB-1"/>
    <property type="match status" value="1"/>
</dbReference>
<reference evidence="2" key="2">
    <citation type="submission" date="2023-07" db="EMBL/GenBank/DDBJ databases">
        <title>Genome mining of underrepresented organisms for secondary metabolites.</title>
        <authorList>
            <person name="D'Agostino P.M."/>
        </authorList>
    </citation>
    <scope>NUCLEOTIDE SEQUENCE [LARGE SCALE GENOMIC DNA]</scope>
    <source>
        <strain evidence="2">WS4403</strain>
    </source>
</reference>
<gene>
    <name evidence="1" type="ORF">J2125_001611</name>
</gene>